<dbReference type="Pfam" id="PF03235">
    <property type="entry name" value="GmrSD_N"/>
    <property type="match status" value="1"/>
</dbReference>
<reference evidence="3" key="1">
    <citation type="journal article" date="2019" name="Int. J. Syst. Evol. Microbiol.">
        <title>The Global Catalogue of Microorganisms (GCM) 10K type strain sequencing project: providing services to taxonomists for standard genome sequencing and annotation.</title>
        <authorList>
            <consortium name="The Broad Institute Genomics Platform"/>
            <consortium name="The Broad Institute Genome Sequencing Center for Infectious Disease"/>
            <person name="Wu L."/>
            <person name="Ma J."/>
        </authorList>
    </citation>
    <scope>NUCLEOTIDE SEQUENCE [LARGE SCALE GENOMIC DNA]</scope>
    <source>
        <strain evidence="3">CGMCC 1.16060</strain>
    </source>
</reference>
<feature type="domain" description="GmrSD restriction endonucleases N-terminal" evidence="1">
    <location>
        <begin position="13"/>
        <end position="219"/>
    </location>
</feature>
<comment type="caution">
    <text evidence="2">The sequence shown here is derived from an EMBL/GenBank/DDBJ whole genome shotgun (WGS) entry which is preliminary data.</text>
</comment>
<gene>
    <name evidence="2" type="ORF">GCM10011518_44120</name>
</gene>
<evidence type="ECO:0000313" key="2">
    <source>
        <dbReference type="EMBL" id="GGF30049.1"/>
    </source>
</evidence>
<protein>
    <recommendedName>
        <fullName evidence="1">GmrSD restriction endonucleases N-terminal domain-containing protein</fullName>
    </recommendedName>
</protein>
<proteinExistence type="predicted"/>
<dbReference type="PANTHER" id="PTHR37292:SF2">
    <property type="entry name" value="DUF262 DOMAIN-CONTAINING PROTEIN"/>
    <property type="match status" value="1"/>
</dbReference>
<evidence type="ECO:0000259" key="1">
    <source>
        <dbReference type="Pfam" id="PF03235"/>
    </source>
</evidence>
<sequence length="546" mass="63817">MEKKLDIINNWNLKKVFDELENGNMKIPKFQRGYVWERSKIVKLLNSIHKQYPIGSFFIWSASKDDYTTFTREIEGLDLPKKPYSNEYSFILDGQQRITSLYVALRGKTLNDIDYSTICFNVEKGIFQVPRLKTEKHNIPAYKLFDTAEYGNVLKDYVMYDLENKTNLLQKWSECQQIFSDYPISIIKTLKMDLEEVVDIFERINQGGKRLSLFDLVHASTWSPDFDLRQKINKFNSEENVKIFGSIENEVFTQSLALNVFNDSTNQNQLKLTAEHCKKEWDKTAESIKKAIDYVKSFGVSFSSYLPYNSFISVIQYYFYQTQGSSIKSKHKKLIEDWFWTATFSQHYSSSSLTKMKEDAEWIKDLVNNLDTPRTFNVLLNLKDITRVRMQNKSVIKNGIMCLMSLKQPKDFDNGNIVHLDKTNLSKSNSKENHHFFPYSLKENFGTDANGINSILNFVLITARLNREISNKLPSKYIVEYSSENPDIQKHLDTHFISERAYKSILEDDYEGFTKLRGKEILKEINDKTQFVINNESKPEIDQESA</sequence>
<dbReference type="Proteomes" id="UP000655016">
    <property type="component" value="Unassembled WGS sequence"/>
</dbReference>
<accession>A0ABQ1V0E2</accession>
<dbReference type="EMBL" id="BMKP01000016">
    <property type="protein sequence ID" value="GGF30049.1"/>
    <property type="molecule type" value="Genomic_DNA"/>
</dbReference>
<organism evidence="2 3">
    <name type="scientific">Flavobacterium limi</name>
    <dbReference type="NCBI Taxonomy" id="2045105"/>
    <lineage>
        <taxon>Bacteria</taxon>
        <taxon>Pseudomonadati</taxon>
        <taxon>Bacteroidota</taxon>
        <taxon>Flavobacteriia</taxon>
        <taxon>Flavobacteriales</taxon>
        <taxon>Flavobacteriaceae</taxon>
        <taxon>Flavobacterium</taxon>
    </lineage>
</organism>
<dbReference type="PANTHER" id="PTHR37292">
    <property type="entry name" value="VNG6097C"/>
    <property type="match status" value="1"/>
</dbReference>
<dbReference type="RefSeq" id="WP_163396718.1">
    <property type="nucleotide sequence ID" value="NZ_BMKP01000016.1"/>
</dbReference>
<name>A0ABQ1V0E2_9FLAO</name>
<evidence type="ECO:0000313" key="3">
    <source>
        <dbReference type="Proteomes" id="UP000655016"/>
    </source>
</evidence>
<keyword evidence="3" id="KW-1185">Reference proteome</keyword>
<dbReference type="InterPro" id="IPR004919">
    <property type="entry name" value="GmrSD_N"/>
</dbReference>